<evidence type="ECO:0000313" key="11">
    <source>
        <dbReference type="WBParaSite" id="MBELARI_LOCUS11897"/>
    </source>
</evidence>
<dbReference type="InterPro" id="IPR021841">
    <property type="entry name" value="VAC14_Fig4p-bd"/>
</dbReference>
<keyword evidence="4" id="KW-0677">Repeat</keyword>
<dbReference type="Proteomes" id="UP000887575">
    <property type="component" value="Unassembled WGS sequence"/>
</dbReference>
<evidence type="ECO:0000259" key="9">
    <source>
        <dbReference type="Pfam" id="PF23271"/>
    </source>
</evidence>
<comment type="similarity">
    <text evidence="2">Belongs to the VAC14 family.</text>
</comment>
<accession>A0AAF3ED75</accession>
<keyword evidence="10" id="KW-1185">Reference proteome</keyword>
<organism evidence="10 11">
    <name type="scientific">Mesorhabditis belari</name>
    <dbReference type="NCBI Taxonomy" id="2138241"/>
    <lineage>
        <taxon>Eukaryota</taxon>
        <taxon>Metazoa</taxon>
        <taxon>Ecdysozoa</taxon>
        <taxon>Nematoda</taxon>
        <taxon>Chromadorea</taxon>
        <taxon>Rhabditida</taxon>
        <taxon>Rhabditina</taxon>
        <taxon>Rhabditomorpha</taxon>
        <taxon>Rhabditoidea</taxon>
        <taxon>Rhabditidae</taxon>
        <taxon>Mesorhabditinae</taxon>
        <taxon>Mesorhabditis</taxon>
    </lineage>
</organism>
<feature type="domain" description="Vacuolar protein 14 C-terminal Fig4-binding" evidence="8">
    <location>
        <begin position="451"/>
        <end position="628"/>
    </location>
</feature>
<comment type="function">
    <text evidence="6">Scaffold protein component of the PI(3,5)P2 regulatory complex which regulates both the synthesis and turnover of phosphatidylinositol 3,5-bisphosphate (PtdIns(3,5)P2). Pentamerizes into a star-shaped structure and nucleates the assembly of the complex. The pentamer binds a single copy each of PIKFYVE and FIG4 and coordinates both PIKfyve kinase activity and FIG4 phosphatase activity, being required to maintain normal levels of phosphatidylinositol 3-phosphate (PtdIns(3)P) and phosphatidylinositol 5-phosphate (PtdIns(5)P). Plays a role in the biogenesis of endosome carrier vesicles (ECV) / multivesicular bodies (MVB) transport intermediates from early endosomes.</text>
</comment>
<dbReference type="Pfam" id="PF23271">
    <property type="entry name" value="HEAT_GCN1"/>
    <property type="match status" value="1"/>
</dbReference>
<sequence length="684" mass="77240">MSDAQYAPLSLTLVKTLTDKLYDKRKAAALDVEKIVRDLYASNQLSQVEKVLSVLRELVLANVGNTRKGGLIGMAAAAIALAKNAGNYSSQLIEPVLDCFNDPDLQVRYYACESLYNIIKMCKAACLDHFEQIFDVLWKLSADTEQNVRGAAELLDRQVMDIVCSKNDFDVAMLMCLIRGRIYVQVSSNRRFLVQWLNILLNTPTFSCLPFLSEVIDGLFKMLGDPQGAVRESTETVMEEFLLGIKKKPEAISENDLSTVINVVCVHAHIDEPPLSRKVALIWMNELSKLYGSRLVPQLSVCLKAILPVLYSEASIARQVNESLLGIISPDAEMDMGDVVQNLLQFLGHQQRETRLASLNWIRHLHEKQPNKLFTHMETIFPQLLSSLSDSSDEVLLLDLHLLSDLCSHKDGNVSEILGIDAETRKELTGLSQLLIKFALSLINMFRKDSQLLSERGVLIIRQLCLLIEPADIYRCLCVLLLNEDGVSFVQSVVSILHSVLMTSTELFLMRDRLRKMEDQPTAHLFSTIYRCWAVRPVCLLGLCLLTQQYAHAAELVHFLSQIDVTVDVLVEVDKLVNLIESPILAFVRMDLLRAQHREPLCDVLSALLMLLPQTEAFHTLHKRIQAIPPFSTFKSEPSPPAKPFLDLDSLKTIFCDSLQKQQREVRERHRKVLLNSVLNDRIK</sequence>
<dbReference type="InterPro" id="IPR016024">
    <property type="entry name" value="ARM-type_fold"/>
</dbReference>
<evidence type="ECO:0000256" key="6">
    <source>
        <dbReference type="ARBA" id="ARBA00045654"/>
    </source>
</evidence>
<dbReference type="Gene3D" id="1.25.10.10">
    <property type="entry name" value="Leucine-rich Repeat Variant"/>
    <property type="match status" value="2"/>
</dbReference>
<comment type="subunit">
    <text evidence="7">Forms pentamers. Component of the PI(3,5)P2 regulatory complex/PAS complex, at least composed of PIKFYVE, FIG4 and VAC14. VAC14 nucleates the assembly of the complex and serves as a scaffold by pentamerizing into a star-shaped structure, which can bind a single copy each of PIKFYVE and FIG4 and coordinates their activities. Interacts with NOS1.</text>
</comment>
<feature type="domain" description="Stalled ribosome sensor GCN1-like HEAT repeats region" evidence="9">
    <location>
        <begin position="285"/>
        <end position="408"/>
    </location>
</feature>
<dbReference type="GO" id="GO:0006661">
    <property type="term" value="P:phosphatidylinositol biosynthetic process"/>
    <property type="evidence" value="ECO:0007669"/>
    <property type="project" value="InterPro"/>
</dbReference>
<evidence type="ECO:0000256" key="7">
    <source>
        <dbReference type="ARBA" id="ARBA00047092"/>
    </source>
</evidence>
<evidence type="ECO:0000256" key="2">
    <source>
        <dbReference type="ARBA" id="ARBA00010225"/>
    </source>
</evidence>
<evidence type="ECO:0000313" key="10">
    <source>
        <dbReference type="Proteomes" id="UP000887575"/>
    </source>
</evidence>
<evidence type="ECO:0000256" key="5">
    <source>
        <dbReference type="ARBA" id="ARBA00023136"/>
    </source>
</evidence>
<evidence type="ECO:0000256" key="4">
    <source>
        <dbReference type="ARBA" id="ARBA00022737"/>
    </source>
</evidence>
<name>A0AAF3ED75_9BILA</name>
<dbReference type="InterPro" id="IPR057546">
    <property type="entry name" value="HEAT_GCN1"/>
</dbReference>
<dbReference type="GO" id="GO:0070772">
    <property type="term" value="C:PAS complex"/>
    <property type="evidence" value="ECO:0007669"/>
    <property type="project" value="InterPro"/>
</dbReference>
<dbReference type="AlphaFoldDB" id="A0AAF3ED75"/>
<dbReference type="PANTHER" id="PTHR16023">
    <property type="entry name" value="TAX1 BINDING PROTEIN-RELATED"/>
    <property type="match status" value="1"/>
</dbReference>
<dbReference type="SUPFAM" id="SSF48371">
    <property type="entry name" value="ARM repeat"/>
    <property type="match status" value="1"/>
</dbReference>
<protein>
    <recommendedName>
        <fullName evidence="3">Protein VAC14 homolog</fullName>
    </recommendedName>
</protein>
<evidence type="ECO:0000256" key="1">
    <source>
        <dbReference type="ARBA" id="ARBA00004308"/>
    </source>
</evidence>
<dbReference type="InterPro" id="IPR026825">
    <property type="entry name" value="Vac14"/>
</dbReference>
<dbReference type="GO" id="GO:0010008">
    <property type="term" value="C:endosome membrane"/>
    <property type="evidence" value="ECO:0007669"/>
    <property type="project" value="TreeGrafter"/>
</dbReference>
<dbReference type="WBParaSite" id="MBELARI_LOCUS11897">
    <property type="protein sequence ID" value="MBELARI_LOCUS11897"/>
    <property type="gene ID" value="MBELARI_LOCUS11897"/>
</dbReference>
<reference evidence="11" key="1">
    <citation type="submission" date="2024-02" db="UniProtKB">
        <authorList>
            <consortium name="WormBaseParasite"/>
        </authorList>
    </citation>
    <scope>IDENTIFICATION</scope>
</reference>
<evidence type="ECO:0000259" key="8">
    <source>
        <dbReference type="Pfam" id="PF11916"/>
    </source>
</evidence>
<dbReference type="Pfam" id="PF11916">
    <property type="entry name" value="Vac14_Fig4_bd"/>
    <property type="match status" value="1"/>
</dbReference>
<dbReference type="PANTHER" id="PTHR16023:SF0">
    <property type="entry name" value="PROTEIN VAC14 HOMOLOG"/>
    <property type="match status" value="1"/>
</dbReference>
<proteinExistence type="inferred from homology"/>
<comment type="subcellular location">
    <subcellularLocation>
        <location evidence="1">Endomembrane system</location>
    </subcellularLocation>
</comment>
<evidence type="ECO:0000256" key="3">
    <source>
        <dbReference type="ARBA" id="ARBA00013840"/>
    </source>
</evidence>
<dbReference type="InterPro" id="IPR011989">
    <property type="entry name" value="ARM-like"/>
</dbReference>
<keyword evidence="5" id="KW-0472">Membrane</keyword>
<dbReference type="Pfam" id="PF12755">
    <property type="entry name" value="Vac14_Fab1_bd"/>
    <property type="match status" value="1"/>
</dbReference>